<name>A0A2P7AVM5_9HYPH</name>
<dbReference type="Proteomes" id="UP000241158">
    <property type="component" value="Unassembled WGS sequence"/>
</dbReference>
<comment type="caution">
    <text evidence="2">The sequence shown here is derived from an EMBL/GenBank/DDBJ whole genome shotgun (WGS) entry which is preliminary data.</text>
</comment>
<dbReference type="EMBL" id="PGGN01000002">
    <property type="protein sequence ID" value="PSH58266.1"/>
    <property type="molecule type" value="Genomic_DNA"/>
</dbReference>
<gene>
    <name evidence="2" type="ORF">CU100_11635</name>
</gene>
<protein>
    <submittedName>
        <fullName evidence="2">Host attachment protein</fullName>
    </submittedName>
</protein>
<feature type="region of interest" description="Disordered" evidence="1">
    <location>
        <begin position="39"/>
        <end position="70"/>
    </location>
</feature>
<feature type="compositionally biased region" description="Polar residues" evidence="1">
    <location>
        <begin position="39"/>
        <end position="49"/>
    </location>
</feature>
<dbReference type="InterPro" id="IPR041374">
    <property type="entry name" value="BaeRF_family12"/>
</dbReference>
<reference evidence="3" key="1">
    <citation type="submission" date="2017-11" db="EMBL/GenBank/DDBJ databases">
        <authorList>
            <person name="Kuznetsova I."/>
            <person name="Sazanova A."/>
            <person name="Chirak E."/>
            <person name="Safronova V."/>
            <person name="Willems A."/>
        </authorList>
    </citation>
    <scope>NUCLEOTIDE SEQUENCE [LARGE SCALE GENOMIC DNA]</scope>
    <source>
        <strain evidence="3">PEPV15</strain>
    </source>
</reference>
<dbReference type="Pfam" id="PF18856">
    <property type="entry name" value="baeRF_family12"/>
    <property type="match status" value="1"/>
</dbReference>
<accession>A0A2P7AVM5</accession>
<organism evidence="2 3">
    <name type="scientific">Phyllobacterium endophyticum</name>
    <dbReference type="NCBI Taxonomy" id="1149773"/>
    <lineage>
        <taxon>Bacteria</taxon>
        <taxon>Pseudomonadati</taxon>
        <taxon>Pseudomonadota</taxon>
        <taxon>Alphaproteobacteria</taxon>
        <taxon>Hyphomicrobiales</taxon>
        <taxon>Phyllobacteriaceae</taxon>
        <taxon>Phyllobacterium</taxon>
    </lineage>
</organism>
<dbReference type="AlphaFoldDB" id="A0A2P7AVM5"/>
<dbReference type="OrthoDB" id="9812459at2"/>
<evidence type="ECO:0000256" key="1">
    <source>
        <dbReference type="SAM" id="MobiDB-lite"/>
    </source>
</evidence>
<evidence type="ECO:0000313" key="2">
    <source>
        <dbReference type="EMBL" id="PSH58266.1"/>
    </source>
</evidence>
<sequence length="149" mass="16962">MPNTVLNRHTWVVVADGEKALFLRNENSATHAQLSTIHQMHQQNPATREQGSDKPGRFSDGVGAHRSAMDDTDWHEISKRRFAKEIADELYVHAHKRKFERLVLVAPPTILGELRQELHKEVLDKIVSEIPKTLTNHSMSDIQAIVEES</sequence>
<proteinExistence type="predicted"/>
<keyword evidence="3" id="KW-1185">Reference proteome</keyword>
<evidence type="ECO:0000313" key="3">
    <source>
        <dbReference type="Proteomes" id="UP000241158"/>
    </source>
</evidence>